<dbReference type="CDD" id="cd00182">
    <property type="entry name" value="T-box"/>
    <property type="match status" value="1"/>
</dbReference>
<keyword evidence="4" id="KW-0804">Transcription</keyword>
<dbReference type="GO" id="GO:0045893">
    <property type="term" value="P:positive regulation of DNA-templated transcription"/>
    <property type="evidence" value="ECO:0007669"/>
    <property type="project" value="InterPro"/>
</dbReference>
<feature type="domain" description="T-box" evidence="9">
    <location>
        <begin position="12"/>
        <end position="190"/>
    </location>
</feature>
<dbReference type="InterPro" id="IPR001810">
    <property type="entry name" value="F-box_dom"/>
</dbReference>
<evidence type="ECO:0000256" key="1">
    <source>
        <dbReference type="ARBA" id="ARBA00004123"/>
    </source>
</evidence>
<feature type="domain" description="F-box" evidence="8">
    <location>
        <begin position="266"/>
        <end position="313"/>
    </location>
</feature>
<dbReference type="PANTHER" id="PTHR11267:SF189">
    <property type="entry name" value="T-BOX PROTEIN 31-RELATED"/>
    <property type="match status" value="1"/>
</dbReference>
<dbReference type="GO" id="GO:0000978">
    <property type="term" value="F:RNA polymerase II cis-regulatory region sequence-specific DNA binding"/>
    <property type="evidence" value="ECO:0007669"/>
    <property type="project" value="InterPro"/>
</dbReference>
<keyword evidence="5 6" id="KW-0539">Nucleus</keyword>
<dbReference type="GO" id="GO:0000785">
    <property type="term" value="C:chromatin"/>
    <property type="evidence" value="ECO:0007669"/>
    <property type="project" value="TreeGrafter"/>
</dbReference>
<feature type="region of interest" description="Disordered" evidence="7">
    <location>
        <begin position="231"/>
        <end position="261"/>
    </location>
</feature>
<dbReference type="Gene3D" id="2.60.40.820">
    <property type="entry name" value="Transcription factor, T-box"/>
    <property type="match status" value="1"/>
</dbReference>
<comment type="caution">
    <text evidence="10">The sequence shown here is derived from an EMBL/GenBank/DDBJ whole genome shotgun (WGS) entry which is preliminary data.</text>
</comment>
<dbReference type="PANTHER" id="PTHR11267">
    <property type="entry name" value="T-BOX PROTEIN-RELATED"/>
    <property type="match status" value="1"/>
</dbReference>
<dbReference type="InterPro" id="IPR002900">
    <property type="entry name" value="DUF38/FTH_CAE_spp"/>
</dbReference>
<dbReference type="Proteomes" id="UP000230233">
    <property type="component" value="Chromosome IV"/>
</dbReference>
<comment type="caution">
    <text evidence="6">Lacks conserved residue(s) required for the propagation of feature annotation.</text>
</comment>
<evidence type="ECO:0000259" key="9">
    <source>
        <dbReference type="PROSITE" id="PS50252"/>
    </source>
</evidence>
<comment type="subcellular location">
    <subcellularLocation>
        <location evidence="1 6">Nucleus</location>
    </subcellularLocation>
</comment>
<dbReference type="InterPro" id="IPR036960">
    <property type="entry name" value="T-box_sf"/>
</dbReference>
<keyword evidence="3 6" id="KW-0238">DNA-binding</keyword>
<evidence type="ECO:0000256" key="5">
    <source>
        <dbReference type="ARBA" id="ARBA00023242"/>
    </source>
</evidence>
<dbReference type="Pfam" id="PF00907">
    <property type="entry name" value="T-box"/>
    <property type="match status" value="1"/>
</dbReference>
<accession>A0A2G5UD89</accession>
<sequence length="573" mass="66171">MLPCSSKIKLKLANQELWQKFPQPMEMLILMKTGRKLFPTLEYSVDGLEKDALYEVELHMERANNNRYNYRKNQWLESESDLPNTPTEKVKHSNGILTGEQWMADSICFESVRLTNDPNLKSPNHICVQSMHKWRPVVTIRKISSENPEEGFEKEFRLEETCFIAVTTYHNRDLVYLKLTNNLTTAANREQYRRKKNRVIHVFSTPSTTPGASSGLLAPANALNRQNHSAQANIPRMGPPASVNRISNGRRPGSFNIRQNPMTARNPTLVDMPVKLMHKICEYLDPVERTHLRSMNHAIKDVVDIFAPVFEKIEIVVCSSAMFWKLNNECFLCLKDNRGCFLNRPECLPIEESGKCYIKKGVEYLVPVMKMPRLQVNHLSLRLCEETPHRVDLLPVVPLNVKNVFIKSRNINQVVQFLSAMNPGRLESICLETPHPETRENSRVLFETDQFKQAKHVEFGIHILLTVEDLVHFGHLKSFKCRLLGGDPFLDALIIREILSTFKQLDSCEMRYYSVWNDSPIREFAEALGVEIPIGPIAEHITHRYQIPESNESLEFKMKDEKEHCRVNIAKIR</sequence>
<dbReference type="AlphaFoldDB" id="A0A2G5UD89"/>
<evidence type="ECO:0000256" key="6">
    <source>
        <dbReference type="PROSITE-ProRule" id="PRU00201"/>
    </source>
</evidence>
<dbReference type="SMART" id="SM00256">
    <property type="entry name" value="FBOX"/>
    <property type="match status" value="1"/>
</dbReference>
<keyword evidence="2" id="KW-0805">Transcription regulation</keyword>
<dbReference type="SUPFAM" id="SSF49417">
    <property type="entry name" value="p53-like transcription factors"/>
    <property type="match status" value="1"/>
</dbReference>
<dbReference type="PROSITE" id="PS50252">
    <property type="entry name" value="TBOX_3"/>
    <property type="match status" value="1"/>
</dbReference>
<dbReference type="InterPro" id="IPR008967">
    <property type="entry name" value="p53-like_TF_DNA-bd_sf"/>
</dbReference>
<evidence type="ECO:0000313" key="10">
    <source>
        <dbReference type="EMBL" id="PIC37479.1"/>
    </source>
</evidence>
<keyword evidence="11" id="KW-1185">Reference proteome</keyword>
<evidence type="ECO:0000256" key="7">
    <source>
        <dbReference type="SAM" id="MobiDB-lite"/>
    </source>
</evidence>
<dbReference type="FunFam" id="2.60.40.820:FF:000013">
    <property type="entry name" value="T-box transcription factor tbx-9"/>
    <property type="match status" value="1"/>
</dbReference>
<evidence type="ECO:0000259" key="8">
    <source>
        <dbReference type="PROSITE" id="PS50181"/>
    </source>
</evidence>
<proteinExistence type="predicted"/>
<reference evidence="11" key="1">
    <citation type="submission" date="2017-10" db="EMBL/GenBank/DDBJ databases">
        <title>Rapid genome shrinkage in a self-fertile nematode reveals novel sperm competition proteins.</title>
        <authorList>
            <person name="Yin D."/>
            <person name="Schwarz E.M."/>
            <person name="Thomas C.G."/>
            <person name="Felde R.L."/>
            <person name="Korf I.F."/>
            <person name="Cutter A.D."/>
            <person name="Schartner C.M."/>
            <person name="Ralston E.J."/>
            <person name="Meyer B.J."/>
            <person name="Haag E.S."/>
        </authorList>
    </citation>
    <scope>NUCLEOTIDE SEQUENCE [LARGE SCALE GENOMIC DNA]</scope>
    <source>
        <strain evidence="11">JU1422</strain>
    </source>
</reference>
<evidence type="ECO:0000256" key="2">
    <source>
        <dbReference type="ARBA" id="ARBA00023015"/>
    </source>
</evidence>
<dbReference type="Pfam" id="PF01827">
    <property type="entry name" value="FTH"/>
    <property type="match status" value="1"/>
</dbReference>
<gene>
    <name evidence="10" type="primary">Cnig_chr_IV.g16097</name>
    <name evidence="10" type="ORF">B9Z55_016097</name>
</gene>
<evidence type="ECO:0000256" key="3">
    <source>
        <dbReference type="ARBA" id="ARBA00023125"/>
    </source>
</evidence>
<evidence type="ECO:0000313" key="11">
    <source>
        <dbReference type="Proteomes" id="UP000230233"/>
    </source>
</evidence>
<dbReference type="InterPro" id="IPR046360">
    <property type="entry name" value="T-box_DNA-bd"/>
</dbReference>
<dbReference type="OrthoDB" id="5905315at2759"/>
<dbReference type="EMBL" id="PDUG01000004">
    <property type="protein sequence ID" value="PIC37479.1"/>
    <property type="molecule type" value="Genomic_DNA"/>
</dbReference>
<dbReference type="SMART" id="SM00425">
    <property type="entry name" value="TBOX"/>
    <property type="match status" value="1"/>
</dbReference>
<protein>
    <submittedName>
        <fullName evidence="10">Uncharacterized protein</fullName>
    </submittedName>
</protein>
<dbReference type="PRINTS" id="PR00937">
    <property type="entry name" value="TBOX"/>
</dbReference>
<organism evidence="10 11">
    <name type="scientific">Caenorhabditis nigoni</name>
    <dbReference type="NCBI Taxonomy" id="1611254"/>
    <lineage>
        <taxon>Eukaryota</taxon>
        <taxon>Metazoa</taxon>
        <taxon>Ecdysozoa</taxon>
        <taxon>Nematoda</taxon>
        <taxon>Chromadorea</taxon>
        <taxon>Rhabditida</taxon>
        <taxon>Rhabditina</taxon>
        <taxon>Rhabditomorpha</taxon>
        <taxon>Rhabditoidea</taxon>
        <taxon>Rhabditidae</taxon>
        <taxon>Peloderinae</taxon>
        <taxon>Caenorhabditis</taxon>
    </lineage>
</organism>
<dbReference type="GO" id="GO:0001708">
    <property type="term" value="P:cell fate specification"/>
    <property type="evidence" value="ECO:0007669"/>
    <property type="project" value="TreeGrafter"/>
</dbReference>
<dbReference type="GO" id="GO:0000981">
    <property type="term" value="F:DNA-binding transcription factor activity, RNA polymerase II-specific"/>
    <property type="evidence" value="ECO:0007669"/>
    <property type="project" value="TreeGrafter"/>
</dbReference>
<dbReference type="GO" id="GO:0005634">
    <property type="term" value="C:nucleus"/>
    <property type="evidence" value="ECO:0007669"/>
    <property type="project" value="UniProtKB-SubCell"/>
</dbReference>
<dbReference type="CDD" id="cd22150">
    <property type="entry name" value="F-box_CeFBXA-like"/>
    <property type="match status" value="1"/>
</dbReference>
<dbReference type="InterPro" id="IPR001699">
    <property type="entry name" value="TF_T-box"/>
</dbReference>
<name>A0A2G5UD89_9PELO</name>
<dbReference type="PROSITE" id="PS50181">
    <property type="entry name" value="FBOX"/>
    <property type="match status" value="1"/>
</dbReference>
<dbReference type="STRING" id="1611254.A0A2G5UD89"/>
<evidence type="ECO:0000256" key="4">
    <source>
        <dbReference type="ARBA" id="ARBA00023163"/>
    </source>
</evidence>